<dbReference type="EMBL" id="CP095353">
    <property type="protein sequence ID" value="XAG70669.1"/>
    <property type="molecule type" value="Genomic_DNA"/>
</dbReference>
<dbReference type="AlphaFoldDB" id="A0AAU6U8Y7"/>
<proteinExistence type="predicted"/>
<evidence type="ECO:0000313" key="1">
    <source>
        <dbReference type="EMBL" id="XAG70669.1"/>
    </source>
</evidence>
<reference evidence="1" key="1">
    <citation type="submission" date="2022-03" db="EMBL/GenBank/DDBJ databases">
        <title>Sea Food Isolates.</title>
        <authorList>
            <person name="Li c."/>
        </authorList>
    </citation>
    <scope>NUCLEOTIDE SEQUENCE</scope>
    <source>
        <strain evidence="1">19CA06SA08-2</strain>
    </source>
</reference>
<sequence>MLQDNVEATNKSATYRVIQKRLSLALMASQLLCKMGKIPALSQNHRNLIAPFFSLNLRLCVELAINTPKWVIVFMFKNGLENLMSGQGNSAQLPDTRRSPKTFVNC</sequence>
<accession>A0AAU6U8Y7</accession>
<organism evidence="1">
    <name type="scientific">bacterium 19CA06SA08-2</name>
    <dbReference type="NCBI Taxonomy" id="2920658"/>
    <lineage>
        <taxon>Bacteria</taxon>
    </lineage>
</organism>
<name>A0AAU6U8Y7_UNCXX</name>
<gene>
    <name evidence="1" type="ORF">MRM75_06825</name>
</gene>
<protein>
    <submittedName>
        <fullName evidence="1">Uncharacterized protein</fullName>
    </submittedName>
</protein>